<comment type="caution">
    <text evidence="4">The sequence shown here is derived from an EMBL/GenBank/DDBJ whole genome shotgun (WGS) entry which is preliminary data.</text>
</comment>
<dbReference type="Proteomes" id="UP000289886">
    <property type="component" value="Unassembled WGS sequence"/>
</dbReference>
<protein>
    <submittedName>
        <fullName evidence="4">Collagen alpha-1(XVI) chain</fullName>
    </submittedName>
</protein>
<dbReference type="Gene3D" id="2.60.120.200">
    <property type="match status" value="3"/>
</dbReference>
<feature type="domain" description="Thrombospondin-like N-terminal" evidence="3">
    <location>
        <begin position="5"/>
        <end position="174"/>
    </location>
</feature>
<name>A0A444V5D9_ACIRT</name>
<evidence type="ECO:0000259" key="3">
    <source>
        <dbReference type="SMART" id="SM00210"/>
    </source>
</evidence>
<keyword evidence="1" id="KW-0732">Signal</keyword>
<evidence type="ECO:0000256" key="2">
    <source>
        <dbReference type="ARBA" id="ARBA00022737"/>
    </source>
</evidence>
<keyword evidence="4" id="KW-0176">Collagen</keyword>
<dbReference type="InterPro" id="IPR048287">
    <property type="entry name" value="TSPN-like_N"/>
</dbReference>
<dbReference type="SUPFAM" id="SSF49899">
    <property type="entry name" value="Concanavalin A-like lectins/glucanases"/>
    <property type="match status" value="2"/>
</dbReference>
<sequence>MLARGFNIVRRFSLLKTPEIKKIRNPGGPLILRLGRLPLIKPTAQVFPHGLPAEFTLVTTLLLKKKTVKENLYVFQISDAQGYPQISLGINGPERSLELRARGAHEEYVGCVFSGDGVASLFDLKWHKIALSVQKGVAAVHVDCSSIETKPLGERQGVEPEGHTLIGLRAEDGTPVEVFPHGLPAEFTLVTTLLLKKKTVKENLYVFQISDAQGYPQVRTDNWTLPGDGVASLFDLKWHKIALSVQKGVAAVHVDCSSIETKPLGERQGVEPEGHTLIGLRAEDGTPVEFDIQQITIYCDPALAIQEACCEIPGARCPPDVSKSRREAEVSPKSNLIEIAPQQEGKVYTRCFCLEESEIRSQGTFQGIA</sequence>
<feature type="domain" description="Thrombospondin-like N-terminal" evidence="3">
    <location>
        <begin position="176"/>
        <end position="301"/>
    </location>
</feature>
<dbReference type="SMART" id="SM00210">
    <property type="entry name" value="TSPN"/>
    <property type="match status" value="2"/>
</dbReference>
<keyword evidence="5" id="KW-1185">Reference proteome</keyword>
<dbReference type="EMBL" id="SCEB01002190">
    <property type="protein sequence ID" value="RXM95659.1"/>
    <property type="molecule type" value="Genomic_DNA"/>
</dbReference>
<dbReference type="AlphaFoldDB" id="A0A444V5D9"/>
<proteinExistence type="predicted"/>
<dbReference type="InterPro" id="IPR013320">
    <property type="entry name" value="ConA-like_dom_sf"/>
</dbReference>
<organism evidence="4 5">
    <name type="scientific">Acipenser ruthenus</name>
    <name type="common">Sterlet sturgeon</name>
    <dbReference type="NCBI Taxonomy" id="7906"/>
    <lineage>
        <taxon>Eukaryota</taxon>
        <taxon>Metazoa</taxon>
        <taxon>Chordata</taxon>
        <taxon>Craniata</taxon>
        <taxon>Vertebrata</taxon>
        <taxon>Euteleostomi</taxon>
        <taxon>Actinopterygii</taxon>
        <taxon>Chondrostei</taxon>
        <taxon>Acipenseriformes</taxon>
        <taxon>Acipenseridae</taxon>
        <taxon>Acipenser</taxon>
    </lineage>
</organism>
<dbReference type="GO" id="GO:0005581">
    <property type="term" value="C:collagen trimer"/>
    <property type="evidence" value="ECO:0007669"/>
    <property type="project" value="UniProtKB-KW"/>
</dbReference>
<gene>
    <name evidence="4" type="ORF">EOD39_16611</name>
</gene>
<reference evidence="4 5" key="1">
    <citation type="submission" date="2019-01" db="EMBL/GenBank/DDBJ databases">
        <title>Draft Genome and Complete Hox-Cluster Characterization of the Sterlet Sturgeon (Acipenser ruthenus).</title>
        <authorList>
            <person name="Wei Q."/>
        </authorList>
    </citation>
    <scope>NUCLEOTIDE SEQUENCE [LARGE SCALE GENOMIC DNA]</scope>
    <source>
        <strain evidence="4">WHYD16114868_AA</strain>
        <tissue evidence="4">Blood</tissue>
    </source>
</reference>
<evidence type="ECO:0000313" key="4">
    <source>
        <dbReference type="EMBL" id="RXM95659.1"/>
    </source>
</evidence>
<evidence type="ECO:0000313" key="5">
    <source>
        <dbReference type="Proteomes" id="UP000289886"/>
    </source>
</evidence>
<keyword evidence="2" id="KW-0677">Repeat</keyword>
<evidence type="ECO:0000256" key="1">
    <source>
        <dbReference type="ARBA" id="ARBA00022729"/>
    </source>
</evidence>
<accession>A0A444V5D9</accession>